<dbReference type="NCBIfam" id="TIGR01730">
    <property type="entry name" value="RND_mfp"/>
    <property type="match status" value="1"/>
</dbReference>
<dbReference type="Gene3D" id="2.40.420.20">
    <property type="match status" value="1"/>
</dbReference>
<dbReference type="InterPro" id="IPR058625">
    <property type="entry name" value="MdtA-like_BSH"/>
</dbReference>
<sequence length="344" mass="36472">MISQKTIKTLSLAVLSAGLLASCSSSSSSKATEEQSADTVRLVEVAPAEMRALNLSEEFTAQLEAKVVNNITAQAGGRLKQLLVKVGDRVGAGQAVARMEATQAAQAQIQLADAKTNFARMDELYKVGGVSKAQWEQAKSAVDQAKLAYGNAAENTVLRSPISGFVTAKNYDNGDMTSPQLPVVVIQQIAPVKAVIGVSEQYYSYLKKGAAATLSVDALGEETFSGIVTNIFPTLDPVTHTVSTEIEVANKDLKLRPGMYARVHLDFGTKEALTVPDKAIVRQAGSGARYVYVFSGGKAVYRAVELGQQQGDLYEVVSGLNAGDQVITSAPSNLKNGLSVKLRK</sequence>
<evidence type="ECO:0000259" key="5">
    <source>
        <dbReference type="Pfam" id="PF25989"/>
    </source>
</evidence>
<dbReference type="PROSITE" id="PS51257">
    <property type="entry name" value="PROKAR_LIPOPROTEIN"/>
    <property type="match status" value="1"/>
</dbReference>
<dbReference type="InterPro" id="IPR058792">
    <property type="entry name" value="Beta-barrel_RND_2"/>
</dbReference>
<feature type="domain" description="YknX-like C-terminal permuted SH3-like" evidence="5">
    <location>
        <begin position="272"/>
        <end position="341"/>
    </location>
</feature>
<dbReference type="RefSeq" id="WP_188808075.1">
    <property type="nucleotide sequence ID" value="NZ_BMPU01000003.1"/>
</dbReference>
<proteinExistence type="inferred from homology"/>
<evidence type="ECO:0000313" key="6">
    <source>
        <dbReference type="EMBL" id="GGM54062.1"/>
    </source>
</evidence>
<dbReference type="Gene3D" id="1.10.287.470">
    <property type="entry name" value="Helix hairpin bin"/>
    <property type="match status" value="1"/>
</dbReference>
<feature type="domain" description="CusB-like beta-barrel" evidence="4">
    <location>
        <begin position="196"/>
        <end position="266"/>
    </location>
</feature>
<dbReference type="InterPro" id="IPR058637">
    <property type="entry name" value="YknX-like_C"/>
</dbReference>
<gene>
    <name evidence="6" type="ORF">GCM10007088_10940</name>
</gene>
<keyword evidence="2" id="KW-0732">Signal</keyword>
<feature type="chain" id="PRO_5045947647" evidence="2">
    <location>
        <begin position="32"/>
        <end position="344"/>
    </location>
</feature>
<reference evidence="7" key="1">
    <citation type="journal article" date="2019" name="Int. J. Syst. Evol. Microbiol.">
        <title>The Global Catalogue of Microorganisms (GCM) 10K type strain sequencing project: providing services to taxonomists for standard genome sequencing and annotation.</title>
        <authorList>
            <consortium name="The Broad Institute Genomics Platform"/>
            <consortium name="The Broad Institute Genome Sequencing Center for Infectious Disease"/>
            <person name="Wu L."/>
            <person name="Ma J."/>
        </authorList>
    </citation>
    <scope>NUCLEOTIDE SEQUENCE [LARGE SCALE GENOMIC DNA]</scope>
    <source>
        <strain evidence="7">JCM 30531</strain>
    </source>
</reference>
<feature type="domain" description="Multidrug resistance protein MdtA-like barrel-sandwich hybrid" evidence="3">
    <location>
        <begin position="70"/>
        <end position="178"/>
    </location>
</feature>
<dbReference type="Gene3D" id="2.40.50.100">
    <property type="match status" value="1"/>
</dbReference>
<dbReference type="Proteomes" id="UP000653477">
    <property type="component" value="Unassembled WGS sequence"/>
</dbReference>
<name>A0ABQ2H897_9PORP</name>
<accession>A0ABQ2H897</accession>
<comment type="caution">
    <text evidence="6">The sequence shown here is derived from an EMBL/GenBank/DDBJ whole genome shotgun (WGS) entry which is preliminary data.</text>
</comment>
<dbReference type="EMBL" id="BMPU01000003">
    <property type="protein sequence ID" value="GGM54062.1"/>
    <property type="molecule type" value="Genomic_DNA"/>
</dbReference>
<dbReference type="Gene3D" id="2.40.30.170">
    <property type="match status" value="1"/>
</dbReference>
<organism evidence="6 7">
    <name type="scientific">Porphyromonas pasteri</name>
    <dbReference type="NCBI Taxonomy" id="1583331"/>
    <lineage>
        <taxon>Bacteria</taxon>
        <taxon>Pseudomonadati</taxon>
        <taxon>Bacteroidota</taxon>
        <taxon>Bacteroidia</taxon>
        <taxon>Bacteroidales</taxon>
        <taxon>Porphyromonadaceae</taxon>
        <taxon>Porphyromonas</taxon>
    </lineage>
</organism>
<evidence type="ECO:0000256" key="2">
    <source>
        <dbReference type="SAM" id="SignalP"/>
    </source>
</evidence>
<keyword evidence="7" id="KW-1185">Reference proteome</keyword>
<dbReference type="Pfam" id="PF25989">
    <property type="entry name" value="YknX_C"/>
    <property type="match status" value="1"/>
</dbReference>
<dbReference type="PANTHER" id="PTHR30469:SF38">
    <property type="entry name" value="HLYD FAMILY SECRETION PROTEIN"/>
    <property type="match status" value="1"/>
</dbReference>
<protein>
    <submittedName>
        <fullName evidence="6">Cation efflux system protein</fullName>
    </submittedName>
</protein>
<evidence type="ECO:0000259" key="4">
    <source>
        <dbReference type="Pfam" id="PF25954"/>
    </source>
</evidence>
<evidence type="ECO:0000256" key="1">
    <source>
        <dbReference type="ARBA" id="ARBA00009477"/>
    </source>
</evidence>
<dbReference type="SUPFAM" id="SSF111369">
    <property type="entry name" value="HlyD-like secretion proteins"/>
    <property type="match status" value="1"/>
</dbReference>
<dbReference type="PANTHER" id="PTHR30469">
    <property type="entry name" value="MULTIDRUG RESISTANCE PROTEIN MDTA"/>
    <property type="match status" value="1"/>
</dbReference>
<evidence type="ECO:0000313" key="7">
    <source>
        <dbReference type="Proteomes" id="UP000653477"/>
    </source>
</evidence>
<dbReference type="Pfam" id="PF25954">
    <property type="entry name" value="Beta-barrel_RND_2"/>
    <property type="match status" value="1"/>
</dbReference>
<dbReference type="InterPro" id="IPR006143">
    <property type="entry name" value="RND_pump_MFP"/>
</dbReference>
<feature type="signal peptide" evidence="2">
    <location>
        <begin position="1"/>
        <end position="31"/>
    </location>
</feature>
<evidence type="ECO:0000259" key="3">
    <source>
        <dbReference type="Pfam" id="PF25917"/>
    </source>
</evidence>
<dbReference type="Pfam" id="PF25917">
    <property type="entry name" value="BSH_RND"/>
    <property type="match status" value="1"/>
</dbReference>
<comment type="similarity">
    <text evidence="1">Belongs to the membrane fusion protein (MFP) (TC 8.A.1) family.</text>
</comment>